<proteinExistence type="predicted"/>
<feature type="region of interest" description="Disordered" evidence="1">
    <location>
        <begin position="214"/>
        <end position="285"/>
    </location>
</feature>
<name>A0A0C9UEQ0_SPHS4</name>
<reference evidence="3 4" key="1">
    <citation type="submission" date="2014-06" db="EMBL/GenBank/DDBJ databases">
        <title>Evolutionary Origins and Diversification of the Mycorrhizal Mutualists.</title>
        <authorList>
            <consortium name="DOE Joint Genome Institute"/>
            <consortium name="Mycorrhizal Genomics Consortium"/>
            <person name="Kohler A."/>
            <person name="Kuo A."/>
            <person name="Nagy L.G."/>
            <person name="Floudas D."/>
            <person name="Copeland A."/>
            <person name="Barry K.W."/>
            <person name="Cichocki N."/>
            <person name="Veneault-Fourrey C."/>
            <person name="LaButti K."/>
            <person name="Lindquist E.A."/>
            <person name="Lipzen A."/>
            <person name="Lundell T."/>
            <person name="Morin E."/>
            <person name="Murat C."/>
            <person name="Riley R."/>
            <person name="Ohm R."/>
            <person name="Sun H."/>
            <person name="Tunlid A."/>
            <person name="Henrissat B."/>
            <person name="Grigoriev I.V."/>
            <person name="Hibbett D.S."/>
            <person name="Martin F."/>
        </authorList>
    </citation>
    <scope>NUCLEOTIDE SEQUENCE [LARGE SCALE GENOMIC DNA]</scope>
    <source>
        <strain evidence="3 4">SS14</strain>
    </source>
</reference>
<dbReference type="HOGENOM" id="CLU_977181_0_0_1"/>
<dbReference type="Pfam" id="PF13352">
    <property type="entry name" value="DUF4100"/>
    <property type="match status" value="1"/>
</dbReference>
<evidence type="ECO:0000256" key="1">
    <source>
        <dbReference type="SAM" id="MobiDB-lite"/>
    </source>
</evidence>
<evidence type="ECO:0000313" key="3">
    <source>
        <dbReference type="EMBL" id="KIJ27482.1"/>
    </source>
</evidence>
<keyword evidence="4" id="KW-1185">Reference proteome</keyword>
<gene>
    <name evidence="3" type="ORF">M422DRAFT_271335</name>
</gene>
<dbReference type="Proteomes" id="UP000054279">
    <property type="component" value="Unassembled WGS sequence"/>
</dbReference>
<protein>
    <submittedName>
        <fullName evidence="3">Unplaced genomic scaffold SPHSTscaffold_259, whole genome shotgun sequence</fullName>
    </submittedName>
</protein>
<dbReference type="InterPro" id="IPR025165">
    <property type="entry name" value="DUF4100"/>
</dbReference>
<organism evidence="3 4">
    <name type="scientific">Sphaerobolus stellatus (strain SS14)</name>
    <dbReference type="NCBI Taxonomy" id="990650"/>
    <lineage>
        <taxon>Eukaryota</taxon>
        <taxon>Fungi</taxon>
        <taxon>Dikarya</taxon>
        <taxon>Basidiomycota</taxon>
        <taxon>Agaricomycotina</taxon>
        <taxon>Agaricomycetes</taxon>
        <taxon>Phallomycetidae</taxon>
        <taxon>Geastrales</taxon>
        <taxon>Sphaerobolaceae</taxon>
        <taxon>Sphaerobolus</taxon>
    </lineage>
</organism>
<dbReference type="OrthoDB" id="2996139at2759"/>
<sequence>MNLKFYEGLPRGTKTFLMSQLPAENRTTTSSPTLTQMIKVINYKFNSNRLEFFEDYISNDDEELPTAKSLFIQHSTTTHPVPIAQQVPCPKSVMDAPAKQLEQLTTNQAQLFNVLQTLSNKPPQVTNLVMGNCPETKNLLNDSLIRFDTDKRKWSHDVFKTASRTASTSNVSLVFGNANALGGQIVGITAEEYNDYLGQAATCSGKDTSARLGLYKQPDTKDRPQSKLPGMLKKPVTDSTLSVPKAQDPAISKTVPPPHPINTRDGWKEGRSSKGVTMKNETRKG</sequence>
<dbReference type="EMBL" id="KN837334">
    <property type="protein sequence ID" value="KIJ27482.1"/>
    <property type="molecule type" value="Genomic_DNA"/>
</dbReference>
<dbReference type="AlphaFoldDB" id="A0A0C9UEQ0"/>
<evidence type="ECO:0000313" key="4">
    <source>
        <dbReference type="Proteomes" id="UP000054279"/>
    </source>
</evidence>
<feature type="domain" description="DUF4100" evidence="2">
    <location>
        <begin position="165"/>
        <end position="281"/>
    </location>
</feature>
<accession>A0A0C9UEQ0</accession>
<evidence type="ECO:0000259" key="2">
    <source>
        <dbReference type="Pfam" id="PF13352"/>
    </source>
</evidence>